<dbReference type="AlphaFoldDB" id="A0A7T3RDJ8"/>
<dbReference type="Proteomes" id="UP000595224">
    <property type="component" value="Chromosome"/>
</dbReference>
<evidence type="ECO:0000313" key="2">
    <source>
        <dbReference type="EMBL" id="QQA01174.1"/>
    </source>
</evidence>
<organism evidence="2 3">
    <name type="scientific">Treponema peruense</name>
    <dbReference type="NCBI Taxonomy" id="2787628"/>
    <lineage>
        <taxon>Bacteria</taxon>
        <taxon>Pseudomonadati</taxon>
        <taxon>Spirochaetota</taxon>
        <taxon>Spirochaetia</taxon>
        <taxon>Spirochaetales</taxon>
        <taxon>Treponemataceae</taxon>
        <taxon>Treponema</taxon>
    </lineage>
</organism>
<dbReference type="RefSeq" id="WP_198442765.1">
    <property type="nucleotide sequence ID" value="NZ_CP064936.1"/>
</dbReference>
<dbReference type="InterPro" id="IPR036388">
    <property type="entry name" value="WH-like_DNA-bd_sf"/>
</dbReference>
<evidence type="ECO:0000259" key="1">
    <source>
        <dbReference type="Pfam" id="PF04326"/>
    </source>
</evidence>
<keyword evidence="3" id="KW-1185">Reference proteome</keyword>
<reference evidence="2 3" key="1">
    <citation type="submission" date="2020-11" db="EMBL/GenBank/DDBJ databases">
        <title>Treponema Peruensis nv. sp., first commensal Treponema isolated from human feces.</title>
        <authorList>
            <person name="Belkhou C."/>
            <person name="Raes J."/>
        </authorList>
    </citation>
    <scope>NUCLEOTIDE SEQUENCE [LARGE SCALE GENOMIC DNA]</scope>
    <source>
        <strain evidence="2 3">RCC2812</strain>
    </source>
</reference>
<name>A0A7T3RDJ8_9SPIR</name>
<gene>
    <name evidence="2" type="ORF">IWA51_00660</name>
</gene>
<protein>
    <submittedName>
        <fullName evidence="2">Winged helix-turn-helix transcriptional regulator</fullName>
    </submittedName>
</protein>
<dbReference type="Pfam" id="PF13412">
    <property type="entry name" value="HTH_24"/>
    <property type="match status" value="1"/>
</dbReference>
<evidence type="ECO:0000313" key="3">
    <source>
        <dbReference type="Proteomes" id="UP000595224"/>
    </source>
</evidence>
<dbReference type="EMBL" id="CP064936">
    <property type="protein sequence ID" value="QQA01174.1"/>
    <property type="molecule type" value="Genomic_DNA"/>
</dbReference>
<dbReference type="InterPro" id="IPR007421">
    <property type="entry name" value="Schlafen_AlbA_2_dom"/>
</dbReference>
<sequence>MTFAETETTELKQKFSDSLPKEIVAFLNTDGGTIPFAFELESEPQRDSKIREKIINEIKKNPKITKEDLSKKFELSLSTIKRKLSEMKDIVYFEGASKSGHWVVKDNE</sequence>
<dbReference type="Pfam" id="PF04326">
    <property type="entry name" value="SLFN_AlbA_2"/>
    <property type="match status" value="1"/>
</dbReference>
<dbReference type="Gene3D" id="1.10.10.10">
    <property type="entry name" value="Winged helix-like DNA-binding domain superfamily/Winged helix DNA-binding domain"/>
    <property type="match status" value="1"/>
</dbReference>
<feature type="domain" description="Schlafen AlbA-2" evidence="1">
    <location>
        <begin position="5"/>
        <end position="39"/>
    </location>
</feature>
<dbReference type="KEGG" id="tper:IWA51_00660"/>
<proteinExistence type="predicted"/>
<accession>A0A7T3RDJ8</accession>